<feature type="domain" description="EAL" evidence="3">
    <location>
        <begin position="163"/>
        <end position="415"/>
    </location>
</feature>
<dbReference type="SUPFAM" id="SSF141868">
    <property type="entry name" value="EAL domain-like"/>
    <property type="match status" value="1"/>
</dbReference>
<dbReference type="Proteomes" id="UP000033649">
    <property type="component" value="Unassembled WGS sequence"/>
</dbReference>
<gene>
    <name evidence="4" type="ORF">VE26_01115</name>
</gene>
<dbReference type="Gene3D" id="3.20.20.450">
    <property type="entry name" value="EAL domain"/>
    <property type="match status" value="1"/>
</dbReference>
<feature type="transmembrane region" description="Helical" evidence="2">
    <location>
        <begin position="12"/>
        <end position="31"/>
    </location>
</feature>
<feature type="region of interest" description="Disordered" evidence="1">
    <location>
        <begin position="135"/>
        <end position="160"/>
    </location>
</feature>
<keyword evidence="2" id="KW-0472">Membrane</keyword>
<proteinExistence type="predicted"/>
<protein>
    <recommendedName>
        <fullName evidence="3">EAL domain-containing protein</fullName>
    </recommendedName>
</protein>
<evidence type="ECO:0000259" key="3">
    <source>
        <dbReference type="PROSITE" id="PS50883"/>
    </source>
</evidence>
<dbReference type="PATRIC" id="fig|429727.3.peg.242"/>
<dbReference type="STRING" id="429727.VE26_01115"/>
<name>A0A0F5FIJ5_9HYPH</name>
<dbReference type="InterPro" id="IPR035919">
    <property type="entry name" value="EAL_sf"/>
</dbReference>
<keyword evidence="2" id="KW-1133">Transmembrane helix</keyword>
<feature type="transmembrane region" description="Helical" evidence="2">
    <location>
        <begin position="37"/>
        <end position="54"/>
    </location>
</feature>
<accession>A0A0F5FIJ5</accession>
<dbReference type="InterPro" id="IPR001633">
    <property type="entry name" value="EAL_dom"/>
</dbReference>
<dbReference type="SMART" id="SM00052">
    <property type="entry name" value="EAL"/>
    <property type="match status" value="1"/>
</dbReference>
<dbReference type="Pfam" id="PF00563">
    <property type="entry name" value="EAL"/>
    <property type="match status" value="1"/>
</dbReference>
<keyword evidence="5" id="KW-1185">Reference proteome</keyword>
<evidence type="ECO:0000313" key="5">
    <source>
        <dbReference type="Proteomes" id="UP000033649"/>
    </source>
</evidence>
<dbReference type="EMBL" id="JZEY01000054">
    <property type="protein sequence ID" value="KKB08714.1"/>
    <property type="molecule type" value="Genomic_DNA"/>
</dbReference>
<evidence type="ECO:0000256" key="1">
    <source>
        <dbReference type="SAM" id="MobiDB-lite"/>
    </source>
</evidence>
<dbReference type="PROSITE" id="PS50883">
    <property type="entry name" value="EAL"/>
    <property type="match status" value="1"/>
</dbReference>
<sequence>MEGVAGPPVQAVVYSFIGLSAVAIGALAYFALTFTPANAALAAIVFAFVCVMIMERRLRIRAENRLERAIEDLSRLLATDAQAGAVLGQRINAIADTNPGQRLETVEADISVLGTVIRQVAEAVAEIEDKVAKDRKAPSWSDAPGRTIVAPMPKRAPQHAREPVIPLETLRQALTDDRLVCHIQPILKLPQRRVAGYDLVPRLVLGDGDLADPPDFMPRRGGYDALRHIEGSALIEAIAVARRARTGGAQVALHVPLSRATLGDGNASEQVLVTLDANRAILEGLTFLVEETEWQSMTNHERALVEQIARKGAGFSLAGTTSLRVDVAEMAAMGMRSLRVEAAALIETPDAFTDFHLSDIGNYLNRYEMTLIATGISSERQIVELLDNGIVLVQGDHLAAPGQIRQDLSLDAGRTVSPQLRRV</sequence>
<comment type="caution">
    <text evidence="4">The sequence shown here is derived from an EMBL/GenBank/DDBJ whole genome shotgun (WGS) entry which is preliminary data.</text>
</comment>
<reference evidence="4 5" key="1">
    <citation type="submission" date="2015-03" db="EMBL/GenBank/DDBJ databases">
        <authorList>
            <person name="Hassan Y."/>
            <person name="Lepp D."/>
            <person name="Li X.-Z."/>
            <person name="Zhou T."/>
        </authorList>
    </citation>
    <scope>NUCLEOTIDE SEQUENCE [LARGE SCALE GENOMIC DNA]</scope>
    <source>
        <strain evidence="4 5">IPL18</strain>
    </source>
</reference>
<organism evidence="4 5">
    <name type="scientific">Devosia chinhatensis</name>
    <dbReference type="NCBI Taxonomy" id="429727"/>
    <lineage>
        <taxon>Bacteria</taxon>
        <taxon>Pseudomonadati</taxon>
        <taxon>Pseudomonadota</taxon>
        <taxon>Alphaproteobacteria</taxon>
        <taxon>Hyphomicrobiales</taxon>
        <taxon>Devosiaceae</taxon>
        <taxon>Devosia</taxon>
    </lineage>
</organism>
<evidence type="ECO:0000313" key="4">
    <source>
        <dbReference type="EMBL" id="KKB08714.1"/>
    </source>
</evidence>
<evidence type="ECO:0000256" key="2">
    <source>
        <dbReference type="SAM" id="Phobius"/>
    </source>
</evidence>
<keyword evidence="2" id="KW-0812">Transmembrane</keyword>
<dbReference type="AlphaFoldDB" id="A0A0F5FIJ5"/>